<dbReference type="RefSeq" id="XP_064765616.1">
    <property type="nucleotide sequence ID" value="XM_064913743.1"/>
</dbReference>
<dbReference type="PANTHER" id="PTHR43333">
    <property type="entry name" value="2-HACID_DH_C DOMAIN-CONTAINING PROTEIN"/>
    <property type="match status" value="1"/>
</dbReference>
<evidence type="ECO:0000256" key="2">
    <source>
        <dbReference type="ARBA" id="ARBA00023027"/>
    </source>
</evidence>
<dbReference type="PANTHER" id="PTHR43333:SF1">
    <property type="entry name" value="D-ISOMER SPECIFIC 2-HYDROXYACID DEHYDROGENASE NAD-BINDING DOMAIN-CONTAINING PROTEIN"/>
    <property type="match status" value="1"/>
</dbReference>
<keyword evidence="2" id="KW-0520">NAD</keyword>
<evidence type="ECO:0000313" key="4">
    <source>
        <dbReference type="EMBL" id="KAK7202583.1"/>
    </source>
</evidence>
<evidence type="ECO:0000313" key="5">
    <source>
        <dbReference type="Proteomes" id="UP001498771"/>
    </source>
</evidence>
<accession>A0ABR1EYA4</accession>
<evidence type="ECO:0000259" key="3">
    <source>
        <dbReference type="Pfam" id="PF02826"/>
    </source>
</evidence>
<dbReference type="InterPro" id="IPR036291">
    <property type="entry name" value="NAD(P)-bd_dom_sf"/>
</dbReference>
<proteinExistence type="predicted"/>
<feature type="domain" description="D-isomer specific 2-hydroxyacid dehydrogenase NAD-binding" evidence="3">
    <location>
        <begin position="122"/>
        <end position="195"/>
    </location>
</feature>
<dbReference type="InterPro" id="IPR006140">
    <property type="entry name" value="D-isomer_DH_NAD-bd"/>
</dbReference>
<feature type="domain" description="D-isomer specific 2-hydroxyacid dehydrogenase NAD-binding" evidence="3">
    <location>
        <begin position="222"/>
        <end position="316"/>
    </location>
</feature>
<dbReference type="Pfam" id="PF02826">
    <property type="entry name" value="2-Hacid_dh_C"/>
    <property type="match status" value="2"/>
</dbReference>
<keyword evidence="1" id="KW-0560">Oxidoreductase</keyword>
<dbReference type="PROSITE" id="PS00065">
    <property type="entry name" value="D_2_HYDROXYACID_DH_1"/>
    <property type="match status" value="1"/>
</dbReference>
<protein>
    <submittedName>
        <fullName evidence="4">D-isomer-specific 2-hydroxyacid dehydrogenase-like protein</fullName>
    </submittedName>
</protein>
<reference evidence="4 5" key="1">
    <citation type="submission" date="2024-03" db="EMBL/GenBank/DDBJ databases">
        <title>Genome-scale model development and genomic sequencing of the oleaginous clade Lipomyces.</title>
        <authorList>
            <consortium name="Lawrence Berkeley National Laboratory"/>
            <person name="Czajka J.J."/>
            <person name="Han Y."/>
            <person name="Kim J."/>
            <person name="Mondo S.J."/>
            <person name="Hofstad B.A."/>
            <person name="Robles A."/>
            <person name="Haridas S."/>
            <person name="Riley R."/>
            <person name="LaButti K."/>
            <person name="Pangilinan J."/>
            <person name="Andreopoulos W."/>
            <person name="Lipzen A."/>
            <person name="Yan J."/>
            <person name="Wang M."/>
            <person name="Ng V."/>
            <person name="Grigoriev I.V."/>
            <person name="Spatafora J.W."/>
            <person name="Magnuson J.K."/>
            <person name="Baker S.E."/>
            <person name="Pomraning K.R."/>
        </authorList>
    </citation>
    <scope>NUCLEOTIDE SEQUENCE [LARGE SCALE GENOMIC DNA]</scope>
    <source>
        <strain evidence="4 5">Phaff 52-87</strain>
    </source>
</reference>
<dbReference type="SUPFAM" id="SSF52283">
    <property type="entry name" value="Formate/glycerate dehydrogenase catalytic domain-like"/>
    <property type="match status" value="1"/>
</dbReference>
<keyword evidence="5" id="KW-1185">Reference proteome</keyword>
<dbReference type="Proteomes" id="UP001498771">
    <property type="component" value="Unassembled WGS sequence"/>
</dbReference>
<dbReference type="Gene3D" id="3.40.50.720">
    <property type="entry name" value="NAD(P)-binding Rossmann-like Domain"/>
    <property type="match status" value="2"/>
</dbReference>
<dbReference type="GeneID" id="90039255"/>
<sequence>MSDDLEHIIVINPGAFDAAAYEPFKSLPFVGSLTIIQGDGYGGRSKAVREVSAEEWAKATVLLTGTVLPPSPEAAPKLKYIQLFSAGSNVIVKKPFFQAENKVIYATASGVHGPVIAEYVILMMLTHFHQSLNYPVWQEQKIWGDDSIFPRRVIDQWGKTMGIFGYGAIGRQTARIAKSLGMKIVAYSFSNPPKKERVEIAVPGSGDPDGSIPDKWISGLENMDEFFSSHIDVLVISAPLTPETTKVINKKTLQMLKGAYIINIARGGLVDTDDLIEAAESGLIDGAALDVTDPEPLPQGHKLFSVKNIMVTPHLSGHVDAYEERVTNIAVHNIKQIREGKPVTNWLDKSKGY</sequence>
<name>A0ABR1EYA4_9ASCO</name>
<gene>
    <name evidence="4" type="ORF">BZA70DRAFT_285435</name>
</gene>
<evidence type="ECO:0000256" key="1">
    <source>
        <dbReference type="ARBA" id="ARBA00023002"/>
    </source>
</evidence>
<dbReference type="InterPro" id="IPR029752">
    <property type="entry name" value="D-isomer_DH_CS1"/>
</dbReference>
<dbReference type="SUPFAM" id="SSF51735">
    <property type="entry name" value="NAD(P)-binding Rossmann-fold domains"/>
    <property type="match status" value="1"/>
</dbReference>
<organism evidence="4 5">
    <name type="scientific">Myxozyma melibiosi</name>
    <dbReference type="NCBI Taxonomy" id="54550"/>
    <lineage>
        <taxon>Eukaryota</taxon>
        <taxon>Fungi</taxon>
        <taxon>Dikarya</taxon>
        <taxon>Ascomycota</taxon>
        <taxon>Saccharomycotina</taxon>
        <taxon>Lipomycetes</taxon>
        <taxon>Lipomycetales</taxon>
        <taxon>Lipomycetaceae</taxon>
        <taxon>Myxozyma</taxon>
    </lineage>
</organism>
<dbReference type="EMBL" id="JBBJBU010000016">
    <property type="protein sequence ID" value="KAK7202583.1"/>
    <property type="molecule type" value="Genomic_DNA"/>
</dbReference>
<comment type="caution">
    <text evidence="4">The sequence shown here is derived from an EMBL/GenBank/DDBJ whole genome shotgun (WGS) entry which is preliminary data.</text>
</comment>